<dbReference type="GO" id="GO:0003677">
    <property type="term" value="F:DNA binding"/>
    <property type="evidence" value="ECO:0007669"/>
    <property type="project" value="InterPro"/>
</dbReference>
<protein>
    <submittedName>
        <fullName evidence="3">Topoisomerase-like DNA binding C4 zinc finger protein</fullName>
    </submittedName>
</protein>
<keyword evidence="4" id="KW-1185">Reference proteome</keyword>
<dbReference type="GO" id="GO:0005694">
    <property type="term" value="C:chromosome"/>
    <property type="evidence" value="ECO:0007669"/>
    <property type="project" value="InterPro"/>
</dbReference>
<organism evidence="3 4">
    <name type="scientific">Pedobacter nutrimenti</name>
    <dbReference type="NCBI Taxonomy" id="1241337"/>
    <lineage>
        <taxon>Bacteria</taxon>
        <taxon>Pseudomonadati</taxon>
        <taxon>Bacteroidota</taxon>
        <taxon>Sphingobacteriia</taxon>
        <taxon>Sphingobacteriales</taxon>
        <taxon>Sphingobacteriaceae</taxon>
        <taxon>Pedobacter</taxon>
    </lineage>
</organism>
<evidence type="ECO:0000256" key="1">
    <source>
        <dbReference type="SAM" id="Phobius"/>
    </source>
</evidence>
<dbReference type="InterPro" id="IPR011528">
    <property type="entry name" value="NERD"/>
</dbReference>
<dbReference type="RefSeq" id="WP_110829122.1">
    <property type="nucleotide sequence ID" value="NZ_QKLU01000002.1"/>
</dbReference>
<accession>A0A318UJI0</accession>
<comment type="caution">
    <text evidence="3">The sequence shown here is derived from an EMBL/GenBank/DDBJ whole genome shotgun (WGS) entry which is preliminary data.</text>
</comment>
<keyword evidence="1" id="KW-1133">Transmembrane helix</keyword>
<evidence type="ECO:0000313" key="3">
    <source>
        <dbReference type="EMBL" id="PYF76141.1"/>
    </source>
</evidence>
<reference evidence="3 4" key="1">
    <citation type="submission" date="2018-06" db="EMBL/GenBank/DDBJ databases">
        <title>Genomic Encyclopedia of Archaeal and Bacterial Type Strains, Phase II (KMG-II): from individual species to whole genera.</title>
        <authorList>
            <person name="Goeker M."/>
        </authorList>
    </citation>
    <scope>NUCLEOTIDE SEQUENCE [LARGE SCALE GENOMIC DNA]</scope>
    <source>
        <strain evidence="3 4">DSM 27372</strain>
    </source>
</reference>
<gene>
    <name evidence="3" type="ORF">B0O44_102697</name>
</gene>
<dbReference type="InterPro" id="IPR013498">
    <property type="entry name" value="Topo_IA_Znf"/>
</dbReference>
<dbReference type="AlphaFoldDB" id="A0A318UJI0"/>
<keyword evidence="3" id="KW-0413">Isomerase</keyword>
<dbReference type="Pfam" id="PF08378">
    <property type="entry name" value="NERD"/>
    <property type="match status" value="1"/>
</dbReference>
<keyword evidence="1" id="KW-0472">Membrane</keyword>
<dbReference type="GO" id="GO:0003916">
    <property type="term" value="F:DNA topoisomerase activity"/>
    <property type="evidence" value="ECO:0007669"/>
    <property type="project" value="InterPro"/>
</dbReference>
<proteinExistence type="predicted"/>
<sequence length="251" mass="29059">MPDIIVDIWILMIFIVPAVIYAVYRRRIKGSIGEKTIAWKLARLSKSKYKVINNLVLEAGGRTSQIDHLIISNCGLFVIETKNLKGWILGYENSEYWTQIFYKRKERFYNPVRQNWGHIRALKLNLNDFHNIKYIPIVVFLSDATLKVESDSDVIYSGQLLRTIKGYKEIILSDIEKKAIFEKLSSLNISQNFKRSAHVRAIRKRVSERSKLIERNVCPQCGCELVIRSGTYGKFKGCNNFPQCKFTADDS</sequence>
<dbReference type="Pfam" id="PF01396">
    <property type="entry name" value="Zn_ribbon_Top1"/>
    <property type="match status" value="1"/>
</dbReference>
<evidence type="ECO:0000259" key="2">
    <source>
        <dbReference type="PROSITE" id="PS50965"/>
    </source>
</evidence>
<dbReference type="OrthoDB" id="9813328at2"/>
<name>A0A318UJI0_9SPHI</name>
<feature type="domain" description="NERD" evidence="2">
    <location>
        <begin position="29"/>
        <end position="145"/>
    </location>
</feature>
<feature type="transmembrane region" description="Helical" evidence="1">
    <location>
        <begin position="6"/>
        <end position="24"/>
    </location>
</feature>
<evidence type="ECO:0000313" key="4">
    <source>
        <dbReference type="Proteomes" id="UP000248198"/>
    </source>
</evidence>
<dbReference type="PROSITE" id="PS50965">
    <property type="entry name" value="NERD"/>
    <property type="match status" value="1"/>
</dbReference>
<dbReference type="SUPFAM" id="SSF57783">
    <property type="entry name" value="Zinc beta-ribbon"/>
    <property type="match status" value="1"/>
</dbReference>
<dbReference type="Gene3D" id="3.30.65.10">
    <property type="entry name" value="Bacterial Topoisomerase I, domain 1"/>
    <property type="match status" value="1"/>
</dbReference>
<dbReference type="EMBL" id="QKLU01000002">
    <property type="protein sequence ID" value="PYF76141.1"/>
    <property type="molecule type" value="Genomic_DNA"/>
</dbReference>
<dbReference type="GO" id="GO:0006265">
    <property type="term" value="P:DNA topological change"/>
    <property type="evidence" value="ECO:0007669"/>
    <property type="project" value="InterPro"/>
</dbReference>
<dbReference type="Proteomes" id="UP000248198">
    <property type="component" value="Unassembled WGS sequence"/>
</dbReference>
<keyword evidence="1" id="KW-0812">Transmembrane</keyword>